<feature type="transmembrane region" description="Helical" evidence="15">
    <location>
        <begin position="660"/>
        <end position="679"/>
    </location>
</feature>
<evidence type="ECO:0000256" key="11">
    <source>
        <dbReference type="ARBA" id="ARBA00023136"/>
    </source>
</evidence>
<evidence type="ECO:0000256" key="9">
    <source>
        <dbReference type="ARBA" id="ARBA00022824"/>
    </source>
</evidence>
<gene>
    <name evidence="18" type="ORF">LALA0_S03e04610g</name>
</gene>
<dbReference type="CDD" id="cd23283">
    <property type="entry name" value="beta-trefoil_MIR_PMT1-like"/>
    <property type="match status" value="1"/>
</dbReference>
<keyword evidence="11 15" id="KW-0472">Membrane</keyword>
<evidence type="ECO:0000256" key="12">
    <source>
        <dbReference type="ARBA" id="ARBA00023180"/>
    </source>
</evidence>
<protein>
    <recommendedName>
        <fullName evidence="4 15">Dolichyl-phosphate-mannose--protein mannosyltransferase</fullName>
        <ecNumber evidence="4 15">2.4.1.109</ecNumber>
    </recommendedName>
</protein>
<dbReference type="SUPFAM" id="SSF82109">
    <property type="entry name" value="MIR domain"/>
    <property type="match status" value="1"/>
</dbReference>
<feature type="compositionally biased region" description="Basic and acidic residues" evidence="16">
    <location>
        <begin position="12"/>
        <end position="23"/>
    </location>
</feature>
<dbReference type="InterPro" id="IPR016093">
    <property type="entry name" value="MIR_motif"/>
</dbReference>
<feature type="transmembrane region" description="Helical" evidence="15">
    <location>
        <begin position="632"/>
        <end position="654"/>
    </location>
</feature>
<evidence type="ECO:0000313" key="18">
    <source>
        <dbReference type="EMBL" id="CEP61516.1"/>
    </source>
</evidence>
<keyword evidence="7 15" id="KW-0812">Transmembrane</keyword>
<comment type="subcellular location">
    <subcellularLocation>
        <location evidence="1 15">Endoplasmic reticulum membrane</location>
        <topology evidence="1 15">Multi-pass membrane protein</topology>
    </subcellularLocation>
</comment>
<evidence type="ECO:0000256" key="15">
    <source>
        <dbReference type="RuleBase" id="RU367007"/>
    </source>
</evidence>
<dbReference type="PROSITE" id="PS50919">
    <property type="entry name" value="MIR"/>
    <property type="match status" value="3"/>
</dbReference>
<feature type="transmembrane region" description="Helical" evidence="15">
    <location>
        <begin position="276"/>
        <end position="295"/>
    </location>
</feature>
<evidence type="ECO:0000256" key="5">
    <source>
        <dbReference type="ARBA" id="ARBA00022676"/>
    </source>
</evidence>
<dbReference type="HOGENOM" id="CLU_008438_2_0_1"/>
<feature type="transmembrane region" description="Helical" evidence="15">
    <location>
        <begin position="590"/>
        <end position="611"/>
    </location>
</feature>
<evidence type="ECO:0000256" key="7">
    <source>
        <dbReference type="ARBA" id="ARBA00022692"/>
    </source>
</evidence>
<feature type="transmembrane region" description="Helical" evidence="15">
    <location>
        <begin position="163"/>
        <end position="181"/>
    </location>
</feature>
<comment type="similarity">
    <text evidence="3 15">Belongs to the glycosyltransferase 39 family.</text>
</comment>
<dbReference type="InterPro" id="IPR036300">
    <property type="entry name" value="MIR_dom_sf"/>
</dbReference>
<comment type="pathway">
    <text evidence="2 15">Protein modification; protein glycosylation.</text>
</comment>
<feature type="domain" description="MIR" evidence="17">
    <location>
        <begin position="460"/>
        <end position="516"/>
    </location>
</feature>
<dbReference type="Pfam" id="PF02366">
    <property type="entry name" value="PMT"/>
    <property type="match status" value="1"/>
</dbReference>
<dbReference type="PANTHER" id="PTHR10050:SF50">
    <property type="entry name" value="DOLICHYL-PHOSPHATE-MANNOSE--PROTEIN MANNOSYLTRANSFERASE 1-RELATED"/>
    <property type="match status" value="1"/>
</dbReference>
<dbReference type="EC" id="2.4.1.109" evidence="4 15"/>
<evidence type="ECO:0000256" key="2">
    <source>
        <dbReference type="ARBA" id="ARBA00004922"/>
    </source>
</evidence>
<dbReference type="AlphaFoldDB" id="A0A0C7N4I1"/>
<keyword evidence="6 15" id="KW-0808">Transferase</keyword>
<evidence type="ECO:0000256" key="10">
    <source>
        <dbReference type="ARBA" id="ARBA00022989"/>
    </source>
</evidence>
<feature type="transmembrane region" description="Helical" evidence="15">
    <location>
        <begin position="53"/>
        <end position="71"/>
    </location>
</feature>
<evidence type="ECO:0000313" key="19">
    <source>
        <dbReference type="Proteomes" id="UP000054304"/>
    </source>
</evidence>
<dbReference type="GO" id="GO:0005789">
    <property type="term" value="C:endoplasmic reticulum membrane"/>
    <property type="evidence" value="ECO:0007669"/>
    <property type="project" value="UniProtKB-SubCell"/>
</dbReference>
<keyword evidence="8" id="KW-0677">Repeat</keyword>
<evidence type="ECO:0000256" key="8">
    <source>
        <dbReference type="ARBA" id="ARBA00022737"/>
    </source>
</evidence>
<name>A0A0C7N4I1_9SACH</name>
<dbReference type="GeneID" id="34684941"/>
<dbReference type="UniPathway" id="UPA00378"/>
<evidence type="ECO:0000256" key="6">
    <source>
        <dbReference type="ARBA" id="ARBA00022679"/>
    </source>
</evidence>
<evidence type="ECO:0000256" key="4">
    <source>
        <dbReference type="ARBA" id="ARBA00012839"/>
    </source>
</evidence>
<dbReference type="Gene3D" id="2.80.10.50">
    <property type="match status" value="1"/>
</dbReference>
<accession>A0A0C7N4I1</accession>
<feature type="domain" description="MIR" evidence="17">
    <location>
        <begin position="326"/>
        <end position="380"/>
    </location>
</feature>
<feature type="domain" description="MIR" evidence="17">
    <location>
        <begin position="390"/>
        <end position="450"/>
    </location>
</feature>
<dbReference type="GO" id="GO:0004169">
    <property type="term" value="F:dolichyl-phosphate-mannose-protein mannosyltransferase activity"/>
    <property type="evidence" value="ECO:0007669"/>
    <property type="project" value="UniProtKB-UniRule"/>
</dbReference>
<keyword evidence="5 15" id="KW-0328">Glycosyltransferase</keyword>
<organism evidence="18 19">
    <name type="scientific">Lachancea lanzarotensis</name>
    <dbReference type="NCBI Taxonomy" id="1245769"/>
    <lineage>
        <taxon>Eukaryota</taxon>
        <taxon>Fungi</taxon>
        <taxon>Dikarya</taxon>
        <taxon>Ascomycota</taxon>
        <taxon>Saccharomycotina</taxon>
        <taxon>Saccharomycetes</taxon>
        <taxon>Saccharomycetales</taxon>
        <taxon>Saccharomycetaceae</taxon>
        <taxon>Lachancea</taxon>
    </lineage>
</organism>
<evidence type="ECO:0000256" key="3">
    <source>
        <dbReference type="ARBA" id="ARBA00007222"/>
    </source>
</evidence>
<feature type="region of interest" description="Disordered" evidence="16">
    <location>
        <begin position="1"/>
        <end position="29"/>
    </location>
</feature>
<dbReference type="InterPro" id="IPR032421">
    <property type="entry name" value="PMT_4TMC"/>
</dbReference>
<feature type="transmembrane region" description="Helical" evidence="15">
    <location>
        <begin position="137"/>
        <end position="156"/>
    </location>
</feature>
<comment type="catalytic activity">
    <reaction evidence="14 15">
        <text>a di-trans,poly-cis-dolichyl beta-D-mannosyl phosphate + L-seryl-[protein] = 3-O-(alpha-D-mannosyl)-L-seryl-[protein] + a di-trans,poly-cis-dolichyl phosphate + H(+)</text>
        <dbReference type="Rhea" id="RHEA:17377"/>
        <dbReference type="Rhea" id="RHEA-COMP:9863"/>
        <dbReference type="Rhea" id="RHEA-COMP:13546"/>
        <dbReference type="Rhea" id="RHEA-COMP:19498"/>
        <dbReference type="Rhea" id="RHEA-COMP:19501"/>
        <dbReference type="ChEBI" id="CHEBI:15378"/>
        <dbReference type="ChEBI" id="CHEBI:29999"/>
        <dbReference type="ChEBI" id="CHEBI:57683"/>
        <dbReference type="ChEBI" id="CHEBI:58211"/>
        <dbReference type="ChEBI" id="CHEBI:137321"/>
        <dbReference type="EC" id="2.4.1.109"/>
    </reaction>
</comment>
<evidence type="ECO:0000256" key="14">
    <source>
        <dbReference type="ARBA" id="ARBA00045102"/>
    </source>
</evidence>
<dbReference type="InterPro" id="IPR003342">
    <property type="entry name" value="ArnT-like_N"/>
</dbReference>
<dbReference type="InterPro" id="IPR027005">
    <property type="entry name" value="PMT-like"/>
</dbReference>
<evidence type="ECO:0000256" key="13">
    <source>
        <dbReference type="ARBA" id="ARBA00045085"/>
    </source>
</evidence>
<evidence type="ECO:0000259" key="17">
    <source>
        <dbReference type="PROSITE" id="PS50919"/>
    </source>
</evidence>
<dbReference type="STRING" id="1245769.A0A0C7N4I1"/>
<keyword evidence="9 15" id="KW-0256">Endoplasmic reticulum</keyword>
<dbReference type="PANTHER" id="PTHR10050">
    <property type="entry name" value="DOLICHYL-PHOSPHATE-MANNOSE--PROTEIN MANNOSYLTRANSFERASE"/>
    <property type="match status" value="1"/>
</dbReference>
<dbReference type="Proteomes" id="UP000054304">
    <property type="component" value="Unassembled WGS sequence"/>
</dbReference>
<feature type="transmembrane region" description="Helical" evidence="15">
    <location>
        <begin position="686"/>
        <end position="704"/>
    </location>
</feature>
<keyword evidence="12" id="KW-0325">Glycoprotein</keyword>
<keyword evidence="10 15" id="KW-1133">Transmembrane helix</keyword>
<sequence length="831" mass="93268">MPSKTDGGHQGSDPRDPVPDLKTKRGPARSYIVTEPPKTLVETRTPTSSKEKLVIAALVVIAATVRLYGLSRPDSVVFDEVHFGGFASKYIKGIFFMDVHPPLAKMLFAAVGSIAGFRGDFDFEAIGDKYPESTPFFFMRLFPSVLGIITVLLMYLTLRSSGVRIPIAFAASLCFAVENSFVTISRYILLDSPLLFFIASAAYAFKKYELYPQGSWPSLKALLGAGISLGMAVSSKWVGLFTVAWIGLLCVWRLWFMIGDLSKPVSKTFVEAVRKLVFLLGIPTILYLAFFYVHFDTLTVYSDGAGFFSSAFRTSLKGNTIPKDILADVGIGSVVSIRHIATMGGYLHSHDHMLEKGSQQQQITLYPHLDGNNDWLIELRDEPNTAVSSFEGLTDGTAIRLKHVSTQRRLHSHDHKAPVSESADWQKEVSGYGFEGFEGDANDDWIVEIDQAASAPGEARARVKALETKFRLKHPLMNCHLFSHEVKLPKWGFEQQEVTCASQGKEHLTLWYIEGNSHPFLPEDAERVSYKTPGFFAKLIESHQKMWHINKNLVEPHIYESKPHSWPFLLRGINYWGHDHRNVYLLGNPIVWWSVTAFIGLFGLIVAYELISWQLGYKILQDPKVVNFHVQTIHYLLGFALHYAPSFLMGRQLFLHHYLAAYYFGILALAHALEVGVTYTLRRREIYGYAIVSAMVAGTAYFFLSYRPLIYGTPWTKDLCEKSQWLSGWDYPCGNYLSSYEDYEKYDREQAEEALKPATTAASSIVQNVSERSLQPADEDELDVDAIMASPGLKKFVDQNGNEIPADVVRDVLGNGGSVVSVEHRSHTDIL</sequence>
<evidence type="ECO:0000256" key="16">
    <source>
        <dbReference type="SAM" id="MobiDB-lite"/>
    </source>
</evidence>
<dbReference type="SMART" id="SM00472">
    <property type="entry name" value="MIR"/>
    <property type="match status" value="3"/>
</dbReference>
<comment type="function">
    <text evidence="15">Transfers mannose from Dol-P-mannose to Ser or Thr residues on proteins.</text>
</comment>
<dbReference type="Pfam" id="PF02815">
    <property type="entry name" value="MIR"/>
    <property type="match status" value="1"/>
</dbReference>
<reference evidence="18 19" key="1">
    <citation type="submission" date="2014-12" db="EMBL/GenBank/DDBJ databases">
        <authorList>
            <person name="Neuveglise Cecile"/>
        </authorList>
    </citation>
    <scope>NUCLEOTIDE SEQUENCE [LARGE SCALE GENOMIC DNA]</scope>
    <source>
        <strain evidence="18 19">CBS 12615</strain>
    </source>
</reference>
<feature type="transmembrane region" description="Helical" evidence="15">
    <location>
        <begin position="239"/>
        <end position="256"/>
    </location>
</feature>
<dbReference type="OrthoDB" id="292747at2759"/>
<dbReference type="EMBL" id="LN736362">
    <property type="protein sequence ID" value="CEP61516.1"/>
    <property type="molecule type" value="Genomic_DNA"/>
</dbReference>
<comment type="catalytic activity">
    <reaction evidence="13 15">
        <text>a di-trans,poly-cis-dolichyl beta-D-mannosyl phosphate + L-threonyl-[protein] = 3-O-(alpha-D-mannosyl)-L-threonyl-[protein] + a di-trans,poly-cis-dolichyl phosphate + H(+)</text>
        <dbReference type="Rhea" id="RHEA:53396"/>
        <dbReference type="Rhea" id="RHEA-COMP:11060"/>
        <dbReference type="Rhea" id="RHEA-COMP:13547"/>
        <dbReference type="Rhea" id="RHEA-COMP:19498"/>
        <dbReference type="Rhea" id="RHEA-COMP:19501"/>
        <dbReference type="ChEBI" id="CHEBI:15378"/>
        <dbReference type="ChEBI" id="CHEBI:30013"/>
        <dbReference type="ChEBI" id="CHEBI:57683"/>
        <dbReference type="ChEBI" id="CHEBI:58211"/>
        <dbReference type="ChEBI" id="CHEBI:137323"/>
        <dbReference type="EC" id="2.4.1.109"/>
    </reaction>
</comment>
<dbReference type="Pfam" id="PF16192">
    <property type="entry name" value="PMT_4TMC"/>
    <property type="match status" value="1"/>
</dbReference>
<keyword evidence="19" id="KW-1185">Reference proteome</keyword>
<dbReference type="RefSeq" id="XP_022627750.1">
    <property type="nucleotide sequence ID" value="XM_022773258.1"/>
</dbReference>
<evidence type="ECO:0000256" key="1">
    <source>
        <dbReference type="ARBA" id="ARBA00004477"/>
    </source>
</evidence>
<proteinExistence type="inferred from homology"/>